<keyword evidence="9" id="KW-1185">Reference proteome</keyword>
<keyword evidence="8" id="KW-0548">Nucleotidyltransferase</keyword>
<feature type="region of interest" description="Disordered" evidence="6">
    <location>
        <begin position="1"/>
        <end position="70"/>
    </location>
</feature>
<dbReference type="RefSeq" id="XP_047838522.1">
    <property type="nucleotide sequence ID" value="XM_047982556.1"/>
</dbReference>
<keyword evidence="2" id="KW-0235">DNA replication</keyword>
<dbReference type="Proteomes" id="UP000829364">
    <property type="component" value="Chromosome 1"/>
</dbReference>
<accession>A0A9Q8Q9A1</accession>
<gene>
    <name evidence="8" type="ORF">JDV02_001613</name>
</gene>
<evidence type="ECO:0000256" key="5">
    <source>
        <dbReference type="ARBA" id="ARBA00042096"/>
    </source>
</evidence>
<keyword evidence="3" id="KW-0539">Nucleus</keyword>
<name>A0A9Q8Q9A1_9HYPO</name>
<feature type="compositionally biased region" description="Acidic residues" evidence="6">
    <location>
        <begin position="285"/>
        <end position="309"/>
    </location>
</feature>
<feature type="compositionally biased region" description="Polar residues" evidence="6">
    <location>
        <begin position="30"/>
        <end position="39"/>
    </location>
</feature>
<dbReference type="Pfam" id="PF00808">
    <property type="entry name" value="CBFD_NFYB_HMF"/>
    <property type="match status" value="1"/>
</dbReference>
<dbReference type="OrthoDB" id="1707486at2759"/>
<evidence type="ECO:0000256" key="6">
    <source>
        <dbReference type="SAM" id="MobiDB-lite"/>
    </source>
</evidence>
<evidence type="ECO:0000259" key="7">
    <source>
        <dbReference type="Pfam" id="PF00808"/>
    </source>
</evidence>
<keyword evidence="8" id="KW-0239">DNA-directed DNA polymerase</keyword>
<protein>
    <recommendedName>
        <fullName evidence="4">DNA polymerase epsilon subunit D</fullName>
    </recommendedName>
    <alternativeName>
        <fullName evidence="5">DNA polymerase II subunit D</fullName>
    </alternativeName>
</protein>
<dbReference type="PANTHER" id="PTHR46172:SF1">
    <property type="entry name" value="DNA POLYMERASE EPSILON SUBUNIT 3"/>
    <property type="match status" value="1"/>
</dbReference>
<keyword evidence="8" id="KW-0808">Transferase</keyword>
<dbReference type="GO" id="GO:0006272">
    <property type="term" value="P:leading strand elongation"/>
    <property type="evidence" value="ECO:0007669"/>
    <property type="project" value="TreeGrafter"/>
</dbReference>
<dbReference type="KEGG" id="ptkz:JDV02_001613"/>
<dbReference type="GO" id="GO:0031507">
    <property type="term" value="P:heterochromatin formation"/>
    <property type="evidence" value="ECO:0007669"/>
    <property type="project" value="TreeGrafter"/>
</dbReference>
<evidence type="ECO:0000256" key="4">
    <source>
        <dbReference type="ARBA" id="ARBA00039775"/>
    </source>
</evidence>
<evidence type="ECO:0000256" key="3">
    <source>
        <dbReference type="ARBA" id="ARBA00023242"/>
    </source>
</evidence>
<dbReference type="GO" id="GO:0046982">
    <property type="term" value="F:protein heterodimerization activity"/>
    <property type="evidence" value="ECO:0007669"/>
    <property type="project" value="InterPro"/>
</dbReference>
<feature type="compositionally biased region" description="Acidic residues" evidence="6">
    <location>
        <begin position="234"/>
        <end position="276"/>
    </location>
</feature>
<evidence type="ECO:0000313" key="8">
    <source>
        <dbReference type="EMBL" id="UNI15041.1"/>
    </source>
</evidence>
<feature type="compositionally biased region" description="Low complexity" evidence="6">
    <location>
        <begin position="41"/>
        <end position="54"/>
    </location>
</feature>
<dbReference type="GO" id="GO:0003887">
    <property type="term" value="F:DNA-directed DNA polymerase activity"/>
    <property type="evidence" value="ECO:0007669"/>
    <property type="project" value="UniProtKB-KW"/>
</dbReference>
<feature type="compositionally biased region" description="Low complexity" evidence="6">
    <location>
        <begin position="198"/>
        <end position="212"/>
    </location>
</feature>
<dbReference type="GO" id="GO:0006974">
    <property type="term" value="P:DNA damage response"/>
    <property type="evidence" value="ECO:0007669"/>
    <property type="project" value="TreeGrafter"/>
</dbReference>
<reference evidence="8" key="1">
    <citation type="submission" date="2021-11" db="EMBL/GenBank/DDBJ databases">
        <title>Purpureocillium_takamizusanense_genome.</title>
        <authorList>
            <person name="Nguyen N.-H."/>
        </authorList>
    </citation>
    <scope>NUCLEOTIDE SEQUENCE</scope>
    <source>
        <strain evidence="8">PT3</strain>
    </source>
</reference>
<dbReference type="AlphaFoldDB" id="A0A9Q8Q9A1"/>
<evidence type="ECO:0000256" key="1">
    <source>
        <dbReference type="ARBA" id="ARBA00004123"/>
    </source>
</evidence>
<dbReference type="InterPro" id="IPR003958">
    <property type="entry name" value="CBFA_NFYB_domain"/>
</dbReference>
<dbReference type="GO" id="GO:0008622">
    <property type="term" value="C:epsilon DNA polymerase complex"/>
    <property type="evidence" value="ECO:0007669"/>
    <property type="project" value="TreeGrafter"/>
</dbReference>
<organism evidence="8 9">
    <name type="scientific">Purpureocillium takamizusanense</name>
    <dbReference type="NCBI Taxonomy" id="2060973"/>
    <lineage>
        <taxon>Eukaryota</taxon>
        <taxon>Fungi</taxon>
        <taxon>Dikarya</taxon>
        <taxon>Ascomycota</taxon>
        <taxon>Pezizomycotina</taxon>
        <taxon>Sordariomycetes</taxon>
        <taxon>Hypocreomycetidae</taxon>
        <taxon>Hypocreales</taxon>
        <taxon>Ophiocordycipitaceae</taxon>
        <taxon>Purpureocillium</taxon>
    </lineage>
</organism>
<dbReference type="InterPro" id="IPR009072">
    <property type="entry name" value="Histone-fold"/>
</dbReference>
<evidence type="ECO:0000256" key="2">
    <source>
        <dbReference type="ARBA" id="ARBA00022705"/>
    </source>
</evidence>
<dbReference type="PANTHER" id="PTHR46172">
    <property type="entry name" value="DNA POLYMERASE EPSILON SUBUNIT 3"/>
    <property type="match status" value="1"/>
</dbReference>
<comment type="subcellular location">
    <subcellularLocation>
        <location evidence="1">Nucleus</location>
    </subcellularLocation>
</comment>
<dbReference type="GeneID" id="72063576"/>
<feature type="compositionally biased region" description="Basic and acidic residues" evidence="6">
    <location>
        <begin position="180"/>
        <end position="191"/>
    </location>
</feature>
<dbReference type="Gene3D" id="1.10.20.10">
    <property type="entry name" value="Histone, subunit A"/>
    <property type="match status" value="1"/>
</dbReference>
<evidence type="ECO:0000313" key="9">
    <source>
        <dbReference type="Proteomes" id="UP000829364"/>
    </source>
</evidence>
<dbReference type="GO" id="GO:0031490">
    <property type="term" value="F:chromatin DNA binding"/>
    <property type="evidence" value="ECO:0007669"/>
    <property type="project" value="TreeGrafter"/>
</dbReference>
<dbReference type="InterPro" id="IPR051377">
    <property type="entry name" value="DNA_Pol-Epsilon_Subunit"/>
</dbReference>
<dbReference type="SUPFAM" id="SSF47113">
    <property type="entry name" value="Histone-fold"/>
    <property type="match status" value="1"/>
</dbReference>
<feature type="domain" description="Transcription factor CBF/NF-Y/archaeal histone" evidence="7">
    <location>
        <begin position="79"/>
        <end position="143"/>
    </location>
</feature>
<dbReference type="CDD" id="cd22928">
    <property type="entry name" value="HFD_POLE3_DPB4"/>
    <property type="match status" value="1"/>
</dbReference>
<feature type="compositionally biased region" description="Basic and acidic residues" evidence="6">
    <location>
        <begin position="55"/>
        <end position="70"/>
    </location>
</feature>
<feature type="region of interest" description="Disordered" evidence="6">
    <location>
        <begin position="172"/>
        <end position="309"/>
    </location>
</feature>
<dbReference type="EMBL" id="CP086354">
    <property type="protein sequence ID" value="UNI15041.1"/>
    <property type="molecule type" value="Genomic_DNA"/>
</dbReference>
<sequence length="309" mass="32696">MPARKSDHRKSVGDAGGPIAVTATPGAESAATQQPQGSSPAAGAAAAAAGAGAAPERKEKEAKDKDHKDKDAVTIEDLTLPKSIITRLAKGVLPPNTQIQANAILAMSKSATVFINYLASHANEHTVNAGKKTVLPADVFKALDDTEFSFLREPLEAEFAKFNAIKTEKRTSYRAKVKSTGKDEAVKRQPPSEDADMADQTASAATAHAPDTIVSASSGQAPHRAKKPRVDRDATEDEDEDDEDDDDADQDEHEGAEDDEEDEIDEEDDEDEDDAEGGGRGSGDETQDALEEREAGDEGDEAIDGDESD</sequence>
<proteinExistence type="predicted"/>
<dbReference type="GO" id="GO:0008623">
    <property type="term" value="C:CHRAC"/>
    <property type="evidence" value="ECO:0007669"/>
    <property type="project" value="TreeGrafter"/>
</dbReference>